<feature type="domain" description="Gingipain" evidence="2">
    <location>
        <begin position="427"/>
        <end position="796"/>
    </location>
</feature>
<dbReference type="SUPFAM" id="SSF52129">
    <property type="entry name" value="Caspase-like"/>
    <property type="match status" value="1"/>
</dbReference>
<dbReference type="RefSeq" id="WP_258541303.1">
    <property type="nucleotide sequence ID" value="NZ_OU015584.1"/>
</dbReference>
<evidence type="ECO:0000313" key="4">
    <source>
        <dbReference type="Proteomes" id="UP000683507"/>
    </source>
</evidence>
<evidence type="ECO:0000256" key="1">
    <source>
        <dbReference type="ARBA" id="ARBA00022729"/>
    </source>
</evidence>
<dbReference type="Proteomes" id="UP000683507">
    <property type="component" value="Chromosome"/>
</dbReference>
<proteinExistence type="predicted"/>
<keyword evidence="1" id="KW-0732">Signal</keyword>
<protein>
    <recommendedName>
        <fullName evidence="2">Gingipain domain-containing protein</fullName>
    </recommendedName>
</protein>
<name>A0A916JL29_9FLAO</name>
<reference evidence="3" key="1">
    <citation type="submission" date="2021-04" db="EMBL/GenBank/DDBJ databases">
        <authorList>
            <person name="Rodrigo-Torres L."/>
            <person name="Arahal R. D."/>
            <person name="Lucena T."/>
        </authorList>
    </citation>
    <scope>NUCLEOTIDE SEQUENCE</scope>
    <source>
        <strain evidence="3">AS29M-1</strain>
    </source>
</reference>
<keyword evidence="4" id="KW-1185">Reference proteome</keyword>
<evidence type="ECO:0000313" key="3">
    <source>
        <dbReference type="EMBL" id="CAG5079824.1"/>
    </source>
</evidence>
<dbReference type="Gene3D" id="3.40.50.1460">
    <property type="match status" value="1"/>
</dbReference>
<sequence length="1753" mass="197110">MNRVILFGIIVMTSFISFAQHGNEWIDYSQKYLGFKIYETGWYRLDYSTVQPAMSSVGIDVSTLNPDQFQVFGREREQPIVVQDGGDGSFDSGDYIEFYAEKNDGWKDSLLFEDPDTEMADSYYSFVNDTIVYFLTVSALPNGKRFVPETDTNVSAYPMADYCWVKNYFAQENTYTFGPLFFGQSSPAYDEGEGWATKEFTNSSTPSQNRSSLDVSTKNAYTGVNAPNALIQSGVLSASDPSVQGSTNNHSFSLRYNSSAGWTNLKDSSFSGYKLINTEYAVPSSSLNTPNTRIQYLAVDIGQGSSERLFSTSASISYPHTFDFENMDRFSFYLNNHQTSSKQSISISNVTGSNLRLFVRNDLSCKEIPLSLNSGQYQAVVPNNVANDSIQLLLFDTDIYISVSDLLPINGTGEFTDFSSIDPQGAYLIITHKSLMSAAADYANYRSTPSGGSHDVVLADIGELYMQFGGGIEKHPTAIRYFAQFGFDYWSSPPKHLFLIGKSISNHANDGGSRESVASFHKNLVPTWGYPGSDNHLTQGVGNSGKSYALPTGRLSTNSSQDVLNYLDKVMTFETHQDPLSLYDIPNKEWQKNVLFMGGGDDSLTMNVIDSYFDIFDAKLKDTAFGAITYRYHRDPFATNLPIQTFLDVQEHLENGVSIINFYSHSSAGTGFTVPIDDPENWNNSGKNPIAIGLGCYTGDVHNYDDHVYAIDLVNTPDVGAVCLVSTVTQGFLSNIGYYTDLFYYSLANKNYGESVGFHMKSACDSIYALQGSNYWSVLNESNYTGMSLQGDPALRANWHQRPELVLDENRVWTVPSQIDLAVDTFELFLVVSNIGRAFIGNHDLVIERIGPNGLDTTIIQALGDSYNKDTLSFKLPTRHIETSGLNYFNIQIDLPSSQIIEQQDELTNNQITYSTYISSNGLQPIWPYKYGIIPYDTITLKASTLDPFESEKNYIIEIDTNHNFNSPFKKHQLFSSIGGVLEAPPNQWINALGNLDSLVFTDSTVYYWRCSIDSSSKDWLESSFQYIPGKWGWGQAHFQQFKNDYFQGIEYDTLNRSFNFGDNFSTLRIAMNTNVGNWSTSSFQSTSATLNGVLLDYGGPHPYPAILVVVIDPCSLESWGTPWREEITYNAFTDTVYHNVEHCYGQYNGDPDICPGTTLFNRDRVHGFFAFRYGNQAEMDSLTSFLTNKVPDGYYIGAYTFIPDNYSNPTSLYGAMPADLITAFQNLGATNITNNQPDDGWILLAQKGLPSQTIEIHTPDTISSGSSYPSQSLLTYDTIQGCEIGYIVSEIVGPAFSWNQIHWEQEDFELVNADSTRLRIYGVTFNQSKTLLVDTLMTDLDSILQLDQLVDANLYPLMQLEAEYHDTVALTPAQIKRWQVIYEPVPELAINPKKGFYKKSQEYQEGDSVKISVAIENVSDFDMDSLLVEYWNHTSYGNRTLMPYPRQDSLKKYGVLRDTVAYSTNGLSDINYTWIVANPYVSTNIQDQPEQFYFNNIAELSFNVTEDDINPILDVTFDGVHIINEDIVSAEPNIQITLDDENPFLLMDEIADTSLFKIYLKHPDQSSFQRVYFMTGPDEVLHFEPAQDEQNKFLIEYNPKFVEDGIYTLQVQGSDKSQNASGDYSYEIDFEVVTHSSITHLFNYPNPFSTSTQFVFTLTGSKIPDELQIQIMTVTGKVVKEIDLYDLGDIRIGNNITSYAWDGRDEFGDQLANGIYLYRVIAKIDGEDIEHRSTSADERSFRKGFGKMYLMR</sequence>
<dbReference type="KEGG" id="ptan:CRYO30217_01085"/>
<dbReference type="InterPro" id="IPR029031">
    <property type="entry name" value="Gingipain_N_sf"/>
</dbReference>
<organism evidence="3 4">
    <name type="scientific">Parvicella tangerina</name>
    <dbReference type="NCBI Taxonomy" id="2829795"/>
    <lineage>
        <taxon>Bacteria</taxon>
        <taxon>Pseudomonadati</taxon>
        <taxon>Bacteroidota</taxon>
        <taxon>Flavobacteriia</taxon>
        <taxon>Flavobacteriales</taxon>
        <taxon>Parvicellaceae</taxon>
        <taxon>Parvicella</taxon>
    </lineage>
</organism>
<accession>A0A916JL29</accession>
<dbReference type="GO" id="GO:0006508">
    <property type="term" value="P:proteolysis"/>
    <property type="evidence" value="ECO:0007669"/>
    <property type="project" value="InterPro"/>
</dbReference>
<gene>
    <name evidence="3" type="ORF">CRYO30217_01085</name>
</gene>
<dbReference type="GO" id="GO:0008234">
    <property type="term" value="F:cysteine-type peptidase activity"/>
    <property type="evidence" value="ECO:0007669"/>
    <property type="project" value="InterPro"/>
</dbReference>
<dbReference type="InterPro" id="IPR029030">
    <property type="entry name" value="Caspase-like_dom_sf"/>
</dbReference>
<dbReference type="InterPro" id="IPR001769">
    <property type="entry name" value="Gingipain"/>
</dbReference>
<dbReference type="Gene3D" id="2.60.40.4070">
    <property type="match status" value="1"/>
</dbReference>
<dbReference type="EMBL" id="OU015584">
    <property type="protein sequence ID" value="CAG5079824.1"/>
    <property type="molecule type" value="Genomic_DNA"/>
</dbReference>
<dbReference type="Pfam" id="PF01364">
    <property type="entry name" value="Peptidase_C25"/>
    <property type="match status" value="1"/>
</dbReference>
<dbReference type="Gene3D" id="3.40.50.10390">
    <property type="entry name" value="Gingipain r, domain 1"/>
    <property type="match status" value="1"/>
</dbReference>
<evidence type="ECO:0000259" key="2">
    <source>
        <dbReference type="Pfam" id="PF01364"/>
    </source>
</evidence>